<feature type="domain" description="Chemokine interleukin-8-like" evidence="11">
    <location>
        <begin position="28"/>
        <end position="86"/>
    </location>
</feature>
<evidence type="ECO:0000256" key="2">
    <source>
        <dbReference type="ARBA" id="ARBA00010868"/>
    </source>
</evidence>
<dbReference type="InterPro" id="IPR000827">
    <property type="entry name" value="Chemokine_CC_CS"/>
</dbReference>
<proteinExistence type="inferred from homology"/>
<dbReference type="FunFam" id="2.40.50.40:FF:000002">
    <property type="entry name" value="C-C motif chemokine"/>
    <property type="match status" value="1"/>
</dbReference>
<keyword evidence="6 10" id="KW-0732">Signal</keyword>
<dbReference type="GO" id="GO:0030335">
    <property type="term" value="P:positive regulation of cell migration"/>
    <property type="evidence" value="ECO:0007669"/>
    <property type="project" value="TreeGrafter"/>
</dbReference>
<evidence type="ECO:0000256" key="8">
    <source>
        <dbReference type="ARBA" id="ARBA00044740"/>
    </source>
</evidence>
<comment type="similarity">
    <text evidence="2 10">Belongs to the intercrine beta (chemokine CC) family.</text>
</comment>
<sequence>MKALMIALLVLPCTVMLHSHEKDKAHLPSECCFSFISRQIPRNRVVYYYKTDSTCSMDAVIFLTKKGRHICANPSDPWVQDYIRDLEGSS</sequence>
<dbReference type="InterPro" id="IPR039809">
    <property type="entry name" value="Chemokine_b/g/d"/>
</dbReference>
<evidence type="ECO:0000259" key="11">
    <source>
        <dbReference type="SMART" id="SM00199"/>
    </source>
</evidence>
<reference evidence="12" key="1">
    <citation type="submission" date="2025-08" db="UniProtKB">
        <authorList>
            <consortium name="Ensembl"/>
        </authorList>
    </citation>
    <scope>IDENTIFICATION</scope>
</reference>
<feature type="chain" id="PRO_5034679497" description="C-C motif chemokine" evidence="10">
    <location>
        <begin position="20"/>
        <end position="90"/>
    </location>
</feature>
<keyword evidence="4 10" id="KW-0202">Cytokine</keyword>
<comment type="function">
    <text evidence="8">Monokine with inflammatory and chemokinetic properties. Binds to CCR1, CCR4 and CCR5. One of the major HIV-suppressive factors produced by CD8+ T-cells. Recombinant MIP-1-alpha induces a dose-dependent inhibition of different strains of HIV-1, HIV-2, and simian immunodeficiency virus (SIV).</text>
</comment>
<evidence type="ECO:0000313" key="12">
    <source>
        <dbReference type="Ensembl" id="ENSCLAP00000010678.1"/>
    </source>
</evidence>
<keyword evidence="3 10" id="KW-0145">Chemotaxis</keyword>
<comment type="subunit">
    <text evidence="9">Self-associates. Also heterodimer of MIP-1-alpha(4-69) and MIP-1-beta(3-69). Interacts with CCR1.</text>
</comment>
<dbReference type="GO" id="GO:0008009">
    <property type="term" value="F:chemokine activity"/>
    <property type="evidence" value="ECO:0007669"/>
    <property type="project" value="InterPro"/>
</dbReference>
<evidence type="ECO:0000256" key="3">
    <source>
        <dbReference type="ARBA" id="ARBA00022500"/>
    </source>
</evidence>
<dbReference type="PANTHER" id="PTHR12015:SF183">
    <property type="entry name" value="C-C MOTIF CHEMOKINE 3"/>
    <property type="match status" value="1"/>
</dbReference>
<organism evidence="12 13">
    <name type="scientific">Chinchilla lanigera</name>
    <name type="common">Long-tailed chinchilla</name>
    <name type="synonym">Chinchilla villidera</name>
    <dbReference type="NCBI Taxonomy" id="34839"/>
    <lineage>
        <taxon>Eukaryota</taxon>
        <taxon>Metazoa</taxon>
        <taxon>Chordata</taxon>
        <taxon>Craniata</taxon>
        <taxon>Vertebrata</taxon>
        <taxon>Euteleostomi</taxon>
        <taxon>Mammalia</taxon>
        <taxon>Eutheria</taxon>
        <taxon>Euarchontoglires</taxon>
        <taxon>Glires</taxon>
        <taxon>Rodentia</taxon>
        <taxon>Hystricomorpha</taxon>
        <taxon>Chinchillidae</taxon>
        <taxon>Chinchilla</taxon>
    </lineage>
</organism>
<evidence type="ECO:0000313" key="13">
    <source>
        <dbReference type="Proteomes" id="UP000694398"/>
    </source>
</evidence>
<keyword evidence="5 10" id="KW-0964">Secreted</keyword>
<feature type="signal peptide" evidence="10">
    <location>
        <begin position="1"/>
        <end position="19"/>
    </location>
</feature>
<dbReference type="InterPro" id="IPR036048">
    <property type="entry name" value="Interleukin_8-like_sf"/>
</dbReference>
<evidence type="ECO:0000256" key="10">
    <source>
        <dbReference type="RuleBase" id="RU361150"/>
    </source>
</evidence>
<dbReference type="Ensembl" id="ENSCLAT00000010810.1">
    <property type="protein sequence ID" value="ENSCLAP00000010678.1"/>
    <property type="gene ID" value="ENSCLAG00000007367.1"/>
</dbReference>
<keyword evidence="13" id="KW-1185">Reference proteome</keyword>
<reference evidence="12" key="2">
    <citation type="submission" date="2025-09" db="UniProtKB">
        <authorList>
            <consortium name="Ensembl"/>
        </authorList>
    </citation>
    <scope>IDENTIFICATION</scope>
</reference>
<dbReference type="GeneID" id="102025359"/>
<dbReference type="AlphaFoldDB" id="A0A8C2V5S2"/>
<gene>
    <name evidence="12" type="primary">LOC102025359</name>
</gene>
<dbReference type="GO" id="GO:0006954">
    <property type="term" value="P:inflammatory response"/>
    <property type="evidence" value="ECO:0007669"/>
    <property type="project" value="TreeGrafter"/>
</dbReference>
<evidence type="ECO:0000256" key="1">
    <source>
        <dbReference type="ARBA" id="ARBA00004613"/>
    </source>
</evidence>
<dbReference type="SUPFAM" id="SSF54117">
    <property type="entry name" value="Interleukin 8-like chemokines"/>
    <property type="match status" value="1"/>
</dbReference>
<dbReference type="GO" id="GO:0005615">
    <property type="term" value="C:extracellular space"/>
    <property type="evidence" value="ECO:0007669"/>
    <property type="project" value="UniProtKB-KW"/>
</dbReference>
<evidence type="ECO:0000256" key="5">
    <source>
        <dbReference type="ARBA" id="ARBA00022525"/>
    </source>
</evidence>
<evidence type="ECO:0000256" key="4">
    <source>
        <dbReference type="ARBA" id="ARBA00022514"/>
    </source>
</evidence>
<dbReference type="RefSeq" id="XP_005402962.1">
    <property type="nucleotide sequence ID" value="XM_005402905.2"/>
</dbReference>
<keyword evidence="7" id="KW-1015">Disulfide bond</keyword>
<evidence type="ECO:0000256" key="6">
    <source>
        <dbReference type="ARBA" id="ARBA00022729"/>
    </source>
</evidence>
<dbReference type="SMART" id="SM00199">
    <property type="entry name" value="SCY"/>
    <property type="match status" value="1"/>
</dbReference>
<evidence type="ECO:0000256" key="9">
    <source>
        <dbReference type="ARBA" id="ARBA00046726"/>
    </source>
</evidence>
<dbReference type="GO" id="GO:0070098">
    <property type="term" value="P:chemokine-mediated signaling pathway"/>
    <property type="evidence" value="ECO:0007669"/>
    <property type="project" value="TreeGrafter"/>
</dbReference>
<dbReference type="GeneTree" id="ENSGT01100000263482"/>
<dbReference type="Gene3D" id="2.40.50.40">
    <property type="match status" value="1"/>
</dbReference>
<dbReference type="GO" id="GO:0061844">
    <property type="term" value="P:antimicrobial humoral immune response mediated by antimicrobial peptide"/>
    <property type="evidence" value="ECO:0007669"/>
    <property type="project" value="TreeGrafter"/>
</dbReference>
<dbReference type="PANTHER" id="PTHR12015">
    <property type="entry name" value="SMALL INDUCIBLE CYTOKINE A"/>
    <property type="match status" value="1"/>
</dbReference>
<comment type="subcellular location">
    <subcellularLocation>
        <location evidence="1 10">Secreted</location>
    </subcellularLocation>
</comment>
<dbReference type="InterPro" id="IPR001811">
    <property type="entry name" value="Chemokine_IL8-like_dom"/>
</dbReference>
<protein>
    <recommendedName>
        <fullName evidence="10">C-C motif chemokine</fullName>
    </recommendedName>
</protein>
<dbReference type="PROSITE" id="PS00472">
    <property type="entry name" value="SMALL_CYTOKINES_CC"/>
    <property type="match status" value="1"/>
</dbReference>
<dbReference type="Proteomes" id="UP000694398">
    <property type="component" value="Unassembled WGS sequence"/>
</dbReference>
<dbReference type="OrthoDB" id="9632230at2759"/>
<evidence type="ECO:0000256" key="7">
    <source>
        <dbReference type="ARBA" id="ARBA00023157"/>
    </source>
</evidence>
<dbReference type="OMA" id="TNKEFCC"/>
<accession>A0A8C2V5S2</accession>
<name>A0A8C2V5S2_CHILA</name>
<dbReference type="CDD" id="cd00272">
    <property type="entry name" value="Chemokine_CC"/>
    <property type="match status" value="1"/>
</dbReference>
<dbReference type="Pfam" id="PF00048">
    <property type="entry name" value="IL8"/>
    <property type="match status" value="1"/>
</dbReference>
<dbReference type="GO" id="GO:0048020">
    <property type="term" value="F:CCR chemokine receptor binding"/>
    <property type="evidence" value="ECO:0007669"/>
    <property type="project" value="TreeGrafter"/>
</dbReference>